<evidence type="ECO:0000313" key="1">
    <source>
        <dbReference type="EMBL" id="ALI35652.1"/>
    </source>
</evidence>
<dbReference type="KEGG" id="taa:NMY3_01448"/>
<dbReference type="PROSITE" id="PS51257">
    <property type="entry name" value="PROKAR_LIPOPROTEIN"/>
    <property type="match status" value="1"/>
</dbReference>
<protein>
    <submittedName>
        <fullName evidence="1">Uncharacterized protein</fullName>
    </submittedName>
</protein>
<dbReference type="Proteomes" id="UP000058925">
    <property type="component" value="Chromosome"/>
</dbReference>
<sequence>MKTVLDLSKGVSTRLFPLQMFWFSCVNPNVVHFYLSEGKIIKVRLIEQIKQFIAIASTRHGLTDLILYFINDNR</sequence>
<gene>
    <name evidence="1" type="ORF">NMY3_01448</name>
</gene>
<keyword evidence="2" id="KW-1185">Reference proteome</keyword>
<organism evidence="1 2">
    <name type="scientific">Candidatus Nitrosocosmicus oleophilus</name>
    <dbReference type="NCBI Taxonomy" id="1353260"/>
    <lineage>
        <taxon>Archaea</taxon>
        <taxon>Nitrososphaerota</taxon>
        <taxon>Nitrososphaeria</taxon>
        <taxon>Nitrososphaerales</taxon>
        <taxon>Nitrososphaeraceae</taxon>
        <taxon>Candidatus Nitrosocosmicus</taxon>
    </lineage>
</organism>
<reference evidence="2" key="1">
    <citation type="submission" date="2015-10" db="EMBL/GenBank/DDBJ databases">
        <title>Niche specialization of a soil ammonia-oxidizing archaeon, Candidatus Nitrosocosmicus oleophilus.</title>
        <authorList>
            <person name="Jung M.-Y."/>
            <person name="Rhee S.-K."/>
        </authorList>
    </citation>
    <scope>NUCLEOTIDE SEQUENCE [LARGE SCALE GENOMIC DNA]</scope>
    <source>
        <strain evidence="2">MY3</strain>
    </source>
</reference>
<evidence type="ECO:0000313" key="2">
    <source>
        <dbReference type="Proteomes" id="UP000058925"/>
    </source>
</evidence>
<proteinExistence type="predicted"/>
<accession>A0A654M7V5</accession>
<name>A0A654M7V5_9ARCH</name>
<dbReference type="EMBL" id="CP012850">
    <property type="protein sequence ID" value="ALI35652.1"/>
    <property type="molecule type" value="Genomic_DNA"/>
</dbReference>
<dbReference type="AlphaFoldDB" id="A0A654M7V5"/>